<gene>
    <name evidence="5" type="ORF">ENE74_08885</name>
</gene>
<reference evidence="5 6" key="1">
    <citation type="submission" date="2019-01" db="EMBL/GenBank/DDBJ databases">
        <authorList>
            <person name="Chen W.-M."/>
        </authorList>
    </citation>
    <scope>NUCLEOTIDE SEQUENCE [LARGE SCALE GENOMIC DNA]</scope>
    <source>
        <strain evidence="5 6">TLA-22</strain>
    </source>
</reference>
<dbReference type="EMBL" id="RZUL01000002">
    <property type="protein sequence ID" value="RVT42302.1"/>
    <property type="molecule type" value="Genomic_DNA"/>
</dbReference>
<comment type="similarity">
    <text evidence="1">Belongs to the NAD(P)-dependent epimerase/dehydratase family.</text>
</comment>
<keyword evidence="6" id="KW-1185">Reference proteome</keyword>
<comment type="caution">
    <text evidence="5">The sequence shown here is derived from an EMBL/GenBank/DDBJ whole genome shotgun (WGS) entry which is preliminary data.</text>
</comment>
<feature type="domain" description="NAD-dependent epimerase/dehydratase" evidence="4">
    <location>
        <begin position="4"/>
        <end position="161"/>
    </location>
</feature>
<dbReference type="RefSeq" id="WP_127690478.1">
    <property type="nucleotide sequence ID" value="NZ_RZUL01000002.1"/>
</dbReference>
<dbReference type="InterPro" id="IPR001509">
    <property type="entry name" value="Epimerase_deHydtase"/>
</dbReference>
<protein>
    <submittedName>
        <fullName evidence="5">NAD(P)-dependent oxidoreductase</fullName>
    </submittedName>
</protein>
<dbReference type="AlphaFoldDB" id="A0A437JAI5"/>
<proteinExistence type="inferred from homology"/>
<name>A0A437JAI5_9SPHN</name>
<evidence type="ECO:0000256" key="2">
    <source>
        <dbReference type="ARBA" id="ARBA00023002"/>
    </source>
</evidence>
<accession>A0A437JAI5</accession>
<evidence type="ECO:0000256" key="3">
    <source>
        <dbReference type="ARBA" id="ARBA00023027"/>
    </source>
</evidence>
<evidence type="ECO:0000313" key="6">
    <source>
        <dbReference type="Proteomes" id="UP000282977"/>
    </source>
</evidence>
<dbReference type="PANTHER" id="PTHR43103">
    <property type="entry name" value="NUCLEOSIDE-DIPHOSPHATE-SUGAR EPIMERASE"/>
    <property type="match status" value="1"/>
</dbReference>
<dbReference type="SUPFAM" id="SSF51735">
    <property type="entry name" value="NAD(P)-binding Rossmann-fold domains"/>
    <property type="match status" value="1"/>
</dbReference>
<evidence type="ECO:0000259" key="4">
    <source>
        <dbReference type="Pfam" id="PF01370"/>
    </source>
</evidence>
<sequence length="265" mass="28660">MMRVLITGAAGRIGRTLSAGLHDDFDLRLTDIVAPHDHAFAESIVICNLAEDALGALCADVDAIIHLAGHPNSRDWDIVEADNLRASRRLIVAAGEAGIRRFLFASSIHVVGFLPADAPFTDDAAYHPDSPYGVTKAATEIILRYASQQYGFGAVALRICSFRHQPSNVRELATWISPADTVRLFKAALCSNIDGFSTAWGLSRNSRARVVGTAWQRLGYEPEDDAEQFAHLIENPNAPIAGVSEWPLLGGAFALSDLARSLDLK</sequence>
<dbReference type="Gene3D" id="3.40.50.720">
    <property type="entry name" value="NAD(P)-binding Rossmann-like Domain"/>
    <property type="match status" value="1"/>
</dbReference>
<dbReference type="OrthoDB" id="9801785at2"/>
<dbReference type="InterPro" id="IPR036291">
    <property type="entry name" value="NAD(P)-bd_dom_sf"/>
</dbReference>
<keyword evidence="3" id="KW-0520">NAD</keyword>
<evidence type="ECO:0000313" key="5">
    <source>
        <dbReference type="EMBL" id="RVT42302.1"/>
    </source>
</evidence>
<organism evidence="5 6">
    <name type="scientific">Sphingobium algorifonticola</name>
    <dbReference type="NCBI Taxonomy" id="2008318"/>
    <lineage>
        <taxon>Bacteria</taxon>
        <taxon>Pseudomonadati</taxon>
        <taxon>Pseudomonadota</taxon>
        <taxon>Alphaproteobacteria</taxon>
        <taxon>Sphingomonadales</taxon>
        <taxon>Sphingomonadaceae</taxon>
        <taxon>Sphingobium</taxon>
    </lineage>
</organism>
<dbReference type="GO" id="GO:0016491">
    <property type="term" value="F:oxidoreductase activity"/>
    <property type="evidence" value="ECO:0007669"/>
    <property type="project" value="UniProtKB-KW"/>
</dbReference>
<evidence type="ECO:0000256" key="1">
    <source>
        <dbReference type="ARBA" id="ARBA00007637"/>
    </source>
</evidence>
<dbReference type="Pfam" id="PF01370">
    <property type="entry name" value="Epimerase"/>
    <property type="match status" value="1"/>
</dbReference>
<dbReference type="Proteomes" id="UP000282977">
    <property type="component" value="Unassembled WGS sequence"/>
</dbReference>
<keyword evidence="2" id="KW-0560">Oxidoreductase</keyword>
<dbReference type="PANTHER" id="PTHR43103:SF5">
    <property type="entry name" value="4-EPIMERASE, PUTATIVE (AFU_ORTHOLOGUE AFUA_7G00360)-RELATED"/>
    <property type="match status" value="1"/>
</dbReference>